<keyword evidence="2" id="KW-0201">Cytochrome c-type biogenesis</keyword>
<dbReference type="GO" id="GO:0030313">
    <property type="term" value="C:cell envelope"/>
    <property type="evidence" value="ECO:0007669"/>
    <property type="project" value="UniProtKB-SubCell"/>
</dbReference>
<evidence type="ECO:0000313" key="6">
    <source>
        <dbReference type="EMBL" id="SEW37852.1"/>
    </source>
</evidence>
<dbReference type="InterPro" id="IPR013766">
    <property type="entry name" value="Thioredoxin_domain"/>
</dbReference>
<keyword evidence="7" id="KW-1185">Reference proteome</keyword>
<keyword evidence="6" id="KW-0413">Isomerase</keyword>
<protein>
    <submittedName>
        <fullName evidence="6">Thiol-disulfide isomerase or thioredoxin</fullName>
    </submittedName>
</protein>
<reference evidence="7" key="1">
    <citation type="submission" date="2016-10" db="EMBL/GenBank/DDBJ databases">
        <authorList>
            <person name="Varghese N."/>
            <person name="Submissions S."/>
        </authorList>
    </citation>
    <scope>NUCLEOTIDE SEQUENCE [LARGE SCALE GENOMIC DNA]</scope>
    <source>
        <strain evidence="7">DSM 3695</strain>
    </source>
</reference>
<dbReference type="InterPro" id="IPR025380">
    <property type="entry name" value="DUF4369"/>
</dbReference>
<dbReference type="OrthoDB" id="1081352at2"/>
<dbReference type="STRING" id="29529.SAMN04488122_2552"/>
<dbReference type="Pfam" id="PF14289">
    <property type="entry name" value="DUF4369"/>
    <property type="match status" value="1"/>
</dbReference>
<evidence type="ECO:0000313" key="7">
    <source>
        <dbReference type="Proteomes" id="UP000199310"/>
    </source>
</evidence>
<dbReference type="GO" id="GO:0017004">
    <property type="term" value="P:cytochrome complex assembly"/>
    <property type="evidence" value="ECO:0007669"/>
    <property type="project" value="UniProtKB-KW"/>
</dbReference>
<proteinExistence type="predicted"/>
<evidence type="ECO:0000256" key="2">
    <source>
        <dbReference type="ARBA" id="ARBA00022748"/>
    </source>
</evidence>
<evidence type="ECO:0000256" key="1">
    <source>
        <dbReference type="ARBA" id="ARBA00004196"/>
    </source>
</evidence>
<evidence type="ECO:0000256" key="4">
    <source>
        <dbReference type="ARBA" id="ARBA00023284"/>
    </source>
</evidence>
<organism evidence="6 7">
    <name type="scientific">Chitinophaga arvensicola</name>
    <dbReference type="NCBI Taxonomy" id="29529"/>
    <lineage>
        <taxon>Bacteria</taxon>
        <taxon>Pseudomonadati</taxon>
        <taxon>Bacteroidota</taxon>
        <taxon>Chitinophagia</taxon>
        <taxon>Chitinophagales</taxon>
        <taxon>Chitinophagaceae</taxon>
        <taxon>Chitinophaga</taxon>
    </lineage>
</organism>
<dbReference type="CDD" id="cd02966">
    <property type="entry name" value="TlpA_like_family"/>
    <property type="match status" value="1"/>
</dbReference>
<keyword evidence="4" id="KW-0676">Redox-active center</keyword>
<feature type="domain" description="Thioredoxin" evidence="5">
    <location>
        <begin position="251"/>
        <end position="397"/>
    </location>
</feature>
<dbReference type="GO" id="GO:0016853">
    <property type="term" value="F:isomerase activity"/>
    <property type="evidence" value="ECO:0007669"/>
    <property type="project" value="UniProtKB-KW"/>
</dbReference>
<evidence type="ECO:0000259" key="5">
    <source>
        <dbReference type="PROSITE" id="PS51352"/>
    </source>
</evidence>
<dbReference type="InterPro" id="IPR000866">
    <property type="entry name" value="AhpC/TSA"/>
</dbReference>
<dbReference type="AlphaFoldDB" id="A0A1I0RAJ5"/>
<dbReference type="Pfam" id="PF00578">
    <property type="entry name" value="AhpC-TSA"/>
    <property type="match status" value="1"/>
</dbReference>
<dbReference type="SUPFAM" id="SSF52833">
    <property type="entry name" value="Thioredoxin-like"/>
    <property type="match status" value="1"/>
</dbReference>
<dbReference type="RefSeq" id="WP_089895202.1">
    <property type="nucleotide sequence ID" value="NZ_FOJG01000001.1"/>
</dbReference>
<name>A0A1I0RAJ5_9BACT</name>
<dbReference type="InterPro" id="IPR050553">
    <property type="entry name" value="Thioredoxin_ResA/DsbE_sf"/>
</dbReference>
<dbReference type="PANTHER" id="PTHR42852:SF6">
    <property type="entry name" value="THIOL:DISULFIDE INTERCHANGE PROTEIN DSBE"/>
    <property type="match status" value="1"/>
</dbReference>
<dbReference type="EMBL" id="FOJG01000001">
    <property type="protein sequence ID" value="SEW37852.1"/>
    <property type="molecule type" value="Genomic_DNA"/>
</dbReference>
<dbReference type="GO" id="GO:0016209">
    <property type="term" value="F:antioxidant activity"/>
    <property type="evidence" value="ECO:0007669"/>
    <property type="project" value="InterPro"/>
</dbReference>
<dbReference type="PANTHER" id="PTHR42852">
    <property type="entry name" value="THIOL:DISULFIDE INTERCHANGE PROTEIN DSBE"/>
    <property type="match status" value="1"/>
</dbReference>
<dbReference type="Gene3D" id="3.40.30.10">
    <property type="entry name" value="Glutaredoxin"/>
    <property type="match status" value="1"/>
</dbReference>
<dbReference type="InterPro" id="IPR036249">
    <property type="entry name" value="Thioredoxin-like_sf"/>
</dbReference>
<sequence>MIRNRFLFFSFFLLLVGLTTAVKSMDRGYVIKGHITGVPDGASVKLSYADFATGNEVLGSTHVKEGAFELKGTLSSPRLLSLLITVKGQEGKGTCFFAENGTIAISGAVEDLLDQSAMANRMGTAAKIKVTGSASHDLYLTYVVKKAPLDQQINTLRTFDLYVPEPGTPVKDRIRISSILDSLMAEKIKVGLDFILKAPLSEVSCYVGSQTISIVDIRIADVDKMMQHLTAAADGPLKQQLLKGAVTARFSAVGASFKDFVLQDVNGKSYHLKDHLGKGKYVLLEFWASWCGVCRKSFPHLKECYELYHPAGLEIVAISLDDKKEAWKEAMDKDGTTSWLQLSDLLGYNSSIVKAYGFSGVPVSILYDPEGKVVTRNFRGAWMEKILIGQFGDRFTTHP</sequence>
<evidence type="ECO:0000256" key="3">
    <source>
        <dbReference type="ARBA" id="ARBA00023157"/>
    </source>
</evidence>
<keyword evidence="3" id="KW-1015">Disulfide bond</keyword>
<dbReference type="PROSITE" id="PS51352">
    <property type="entry name" value="THIOREDOXIN_2"/>
    <property type="match status" value="1"/>
</dbReference>
<accession>A0A1I0RAJ5</accession>
<dbReference type="GO" id="GO:0016491">
    <property type="term" value="F:oxidoreductase activity"/>
    <property type="evidence" value="ECO:0007669"/>
    <property type="project" value="InterPro"/>
</dbReference>
<comment type="subcellular location">
    <subcellularLocation>
        <location evidence="1">Cell envelope</location>
    </subcellularLocation>
</comment>
<gene>
    <name evidence="6" type="ORF">SAMN04488122_2552</name>
</gene>
<dbReference type="Proteomes" id="UP000199310">
    <property type="component" value="Unassembled WGS sequence"/>
</dbReference>